<dbReference type="AlphaFoldDB" id="A0A9P7K900"/>
<sequence length="108" mass="11767">MNGNAGVAPQDTTRQPTPQVAQQQQQQQSQPAAGSSTLTPLIATGDWTKDLVHLAKTAELKKHALTLQLHTAHILSAHASLQEKSRVIQDIREQRNKCVCGGQRGIER</sequence>
<dbReference type="EMBL" id="JABCKV010000146">
    <property type="protein sequence ID" value="KAG5642926.1"/>
    <property type="molecule type" value="Genomic_DNA"/>
</dbReference>
<feature type="region of interest" description="Disordered" evidence="1">
    <location>
        <begin position="1"/>
        <end position="40"/>
    </location>
</feature>
<feature type="compositionally biased region" description="Low complexity" evidence="1">
    <location>
        <begin position="12"/>
        <end position="36"/>
    </location>
</feature>
<dbReference type="Proteomes" id="UP000775547">
    <property type="component" value="Unassembled WGS sequence"/>
</dbReference>
<keyword evidence="3" id="KW-1185">Reference proteome</keyword>
<name>A0A9P7K900_9AGAR</name>
<comment type="caution">
    <text evidence="2">The sequence shown here is derived from an EMBL/GenBank/DDBJ whole genome shotgun (WGS) entry which is preliminary data.</text>
</comment>
<protein>
    <submittedName>
        <fullName evidence="2">Uncharacterized protein</fullName>
    </submittedName>
</protein>
<accession>A0A9P7K900</accession>
<dbReference type="OrthoDB" id="20865at2759"/>
<proteinExistence type="predicted"/>
<evidence type="ECO:0000313" key="3">
    <source>
        <dbReference type="Proteomes" id="UP000775547"/>
    </source>
</evidence>
<reference evidence="2" key="2">
    <citation type="submission" date="2021-10" db="EMBL/GenBank/DDBJ databases">
        <title>Phylogenomics reveals ancestral predisposition of the termite-cultivated fungus Termitomyces towards a domesticated lifestyle.</title>
        <authorList>
            <person name="Auxier B."/>
            <person name="Grum-Grzhimaylo A."/>
            <person name="Cardenas M.E."/>
            <person name="Lodge J.D."/>
            <person name="Laessoe T."/>
            <person name="Pedersen O."/>
            <person name="Smith M.E."/>
            <person name="Kuyper T.W."/>
            <person name="Franco-Molano E.A."/>
            <person name="Baroni T.J."/>
            <person name="Aanen D.K."/>
        </authorList>
    </citation>
    <scope>NUCLEOTIDE SEQUENCE</scope>
    <source>
        <strain evidence="2">AP01</strain>
        <tissue evidence="2">Mycelium</tissue>
    </source>
</reference>
<evidence type="ECO:0000256" key="1">
    <source>
        <dbReference type="SAM" id="MobiDB-lite"/>
    </source>
</evidence>
<reference evidence="2" key="1">
    <citation type="submission" date="2020-07" db="EMBL/GenBank/DDBJ databases">
        <authorList>
            <person name="Nieuwenhuis M."/>
            <person name="Van De Peppel L.J.J."/>
        </authorList>
    </citation>
    <scope>NUCLEOTIDE SEQUENCE</scope>
    <source>
        <strain evidence="2">AP01</strain>
        <tissue evidence="2">Mycelium</tissue>
    </source>
</reference>
<gene>
    <name evidence="2" type="ORF">DXG03_001877</name>
</gene>
<evidence type="ECO:0000313" key="2">
    <source>
        <dbReference type="EMBL" id="KAG5642926.1"/>
    </source>
</evidence>
<organism evidence="2 3">
    <name type="scientific">Asterophora parasitica</name>
    <dbReference type="NCBI Taxonomy" id="117018"/>
    <lineage>
        <taxon>Eukaryota</taxon>
        <taxon>Fungi</taxon>
        <taxon>Dikarya</taxon>
        <taxon>Basidiomycota</taxon>
        <taxon>Agaricomycotina</taxon>
        <taxon>Agaricomycetes</taxon>
        <taxon>Agaricomycetidae</taxon>
        <taxon>Agaricales</taxon>
        <taxon>Tricholomatineae</taxon>
        <taxon>Lyophyllaceae</taxon>
        <taxon>Asterophora</taxon>
    </lineage>
</organism>